<reference evidence="2 3" key="1">
    <citation type="submission" date="2016-08" db="EMBL/GenBank/DDBJ databases">
        <title>A Parts List for Fungal Cellulosomes Revealed by Comparative Genomics.</title>
        <authorList>
            <consortium name="DOE Joint Genome Institute"/>
            <person name="Haitjema C.H."/>
            <person name="Gilmore S.P."/>
            <person name="Henske J.K."/>
            <person name="Solomon K.V."/>
            <person name="De Groot R."/>
            <person name="Kuo A."/>
            <person name="Mondo S.J."/>
            <person name="Salamov A.A."/>
            <person name="Labutti K."/>
            <person name="Zhao Z."/>
            <person name="Chiniquy J."/>
            <person name="Barry K."/>
            <person name="Brewer H.M."/>
            <person name="Purvine S.O."/>
            <person name="Wright A.T."/>
            <person name="Boxma B."/>
            <person name="Van Alen T."/>
            <person name="Hackstein J.H."/>
            <person name="Baker S.E."/>
            <person name="Grigoriev I.V."/>
            <person name="O'Malley M.A."/>
        </authorList>
    </citation>
    <scope>NUCLEOTIDE SEQUENCE [LARGE SCALE GENOMIC DNA]</scope>
    <source>
        <strain evidence="2 3">G1</strain>
    </source>
</reference>
<protein>
    <submittedName>
        <fullName evidence="2">Uncharacterized protein</fullName>
    </submittedName>
</protein>
<sequence>MRYLMRKSNKIIHFIIYIILWNLYLNLINAITVSVKDETQLLNNLKNKTNDDELILDLEGKTFNFTDKISVKNSIKKIHIIGKSKKKTILQFTEITNGFIFTSLLDSNIQEIKFSNISIYGYLQFSNNINVILENAIINGSIDINKDQQDKGSNLDTKVTMKEITFNGLTNSKVNCLNLYGNVVIDDSKFYGNQLFEDSIIYYNGESSYSIKISNSYFNGMYSNNCISMKDGISVDINLSVFENCSGNSKSEQNFDG</sequence>
<evidence type="ECO:0000313" key="3">
    <source>
        <dbReference type="Proteomes" id="UP000193920"/>
    </source>
</evidence>
<keyword evidence="1" id="KW-1133">Transmembrane helix</keyword>
<gene>
    <name evidence="2" type="ORF">LY90DRAFT_672059</name>
</gene>
<keyword evidence="1" id="KW-0812">Transmembrane</keyword>
<keyword evidence="1" id="KW-0472">Membrane</keyword>
<comment type="caution">
    <text evidence="2">The sequence shown here is derived from an EMBL/GenBank/DDBJ whole genome shotgun (WGS) entry which is preliminary data.</text>
</comment>
<name>A0A1Y2C541_9FUNG</name>
<dbReference type="Proteomes" id="UP000193920">
    <property type="component" value="Unassembled WGS sequence"/>
</dbReference>
<dbReference type="EMBL" id="MCOG01000124">
    <property type="protein sequence ID" value="ORY41435.1"/>
    <property type="molecule type" value="Genomic_DNA"/>
</dbReference>
<dbReference type="OrthoDB" id="10459080at2759"/>
<accession>A0A1Y2C541</accession>
<evidence type="ECO:0000313" key="2">
    <source>
        <dbReference type="EMBL" id="ORY41435.1"/>
    </source>
</evidence>
<feature type="transmembrane region" description="Helical" evidence="1">
    <location>
        <begin position="12"/>
        <end position="35"/>
    </location>
</feature>
<proteinExistence type="predicted"/>
<keyword evidence="3" id="KW-1185">Reference proteome</keyword>
<evidence type="ECO:0000256" key="1">
    <source>
        <dbReference type="SAM" id="Phobius"/>
    </source>
</evidence>
<dbReference type="AlphaFoldDB" id="A0A1Y2C541"/>
<organism evidence="2 3">
    <name type="scientific">Neocallimastix californiae</name>
    <dbReference type="NCBI Taxonomy" id="1754190"/>
    <lineage>
        <taxon>Eukaryota</taxon>
        <taxon>Fungi</taxon>
        <taxon>Fungi incertae sedis</taxon>
        <taxon>Chytridiomycota</taxon>
        <taxon>Chytridiomycota incertae sedis</taxon>
        <taxon>Neocallimastigomycetes</taxon>
        <taxon>Neocallimastigales</taxon>
        <taxon>Neocallimastigaceae</taxon>
        <taxon>Neocallimastix</taxon>
    </lineage>
</organism>